<reference evidence="2" key="1">
    <citation type="journal article" date="2012" name="Nat. Biotechnol.">
        <title>Reference genome sequence of the model plant Setaria.</title>
        <authorList>
            <person name="Bennetzen J.L."/>
            <person name="Schmutz J."/>
            <person name="Wang H."/>
            <person name="Percifield R."/>
            <person name="Hawkins J."/>
            <person name="Pontaroli A.C."/>
            <person name="Estep M."/>
            <person name="Feng L."/>
            <person name="Vaughn J.N."/>
            <person name="Grimwood J."/>
            <person name="Jenkins J."/>
            <person name="Barry K."/>
            <person name="Lindquist E."/>
            <person name="Hellsten U."/>
            <person name="Deshpande S."/>
            <person name="Wang X."/>
            <person name="Wu X."/>
            <person name="Mitros T."/>
            <person name="Triplett J."/>
            <person name="Yang X."/>
            <person name="Ye C.Y."/>
            <person name="Mauro-Herrera M."/>
            <person name="Wang L."/>
            <person name="Li P."/>
            <person name="Sharma M."/>
            <person name="Sharma R."/>
            <person name="Ronald P.C."/>
            <person name="Panaud O."/>
            <person name="Kellogg E.A."/>
            <person name="Brutnell T.P."/>
            <person name="Doust A.N."/>
            <person name="Tuskan G.A."/>
            <person name="Rokhsar D."/>
            <person name="Devos K.M."/>
        </authorList>
    </citation>
    <scope>NUCLEOTIDE SEQUENCE [LARGE SCALE GENOMIC DNA]</scope>
    <source>
        <strain evidence="2">cv. Yugu1</strain>
    </source>
</reference>
<dbReference type="AlphaFoldDB" id="K3ZF34"/>
<sequence length="72" mass="8077">TCLFDLRKLGHHIFRNGPAKDVEVLLDPCFVSALREHALTHLKDPAQCHLCRGPLQPAGNGCHDRMFVLLPH</sequence>
<reference evidence="1" key="2">
    <citation type="submission" date="2018-08" db="UniProtKB">
        <authorList>
            <consortium name="EnsemblPlants"/>
        </authorList>
    </citation>
    <scope>IDENTIFICATION</scope>
    <source>
        <strain evidence="1">Yugu1</strain>
    </source>
</reference>
<dbReference type="FunCoup" id="K3ZF34">
    <property type="interactions" value="409"/>
</dbReference>
<dbReference type="EMBL" id="AGNK02001669">
    <property type="status" value="NOT_ANNOTATED_CDS"/>
    <property type="molecule type" value="Genomic_DNA"/>
</dbReference>
<protein>
    <submittedName>
        <fullName evidence="1">Uncharacterized protein</fullName>
    </submittedName>
</protein>
<dbReference type="EnsemblPlants" id="KQL15199">
    <property type="protein sequence ID" value="KQL15199"/>
    <property type="gene ID" value="SETIT_025183mg"/>
</dbReference>
<dbReference type="Proteomes" id="UP000004995">
    <property type="component" value="Unassembled WGS sequence"/>
</dbReference>
<evidence type="ECO:0000313" key="1">
    <source>
        <dbReference type="EnsemblPlants" id="KQL15199"/>
    </source>
</evidence>
<dbReference type="HOGENOM" id="CLU_2729865_0_0_1"/>
<dbReference type="Gramene" id="KQL15199">
    <property type="protein sequence ID" value="KQL15199"/>
    <property type="gene ID" value="SETIT_025183mg"/>
</dbReference>
<proteinExistence type="predicted"/>
<organism evidence="1 2">
    <name type="scientific">Setaria italica</name>
    <name type="common">Foxtail millet</name>
    <name type="synonym">Panicum italicum</name>
    <dbReference type="NCBI Taxonomy" id="4555"/>
    <lineage>
        <taxon>Eukaryota</taxon>
        <taxon>Viridiplantae</taxon>
        <taxon>Streptophyta</taxon>
        <taxon>Embryophyta</taxon>
        <taxon>Tracheophyta</taxon>
        <taxon>Spermatophyta</taxon>
        <taxon>Magnoliopsida</taxon>
        <taxon>Liliopsida</taxon>
        <taxon>Poales</taxon>
        <taxon>Poaceae</taxon>
        <taxon>PACMAD clade</taxon>
        <taxon>Panicoideae</taxon>
        <taxon>Panicodae</taxon>
        <taxon>Paniceae</taxon>
        <taxon>Cenchrinae</taxon>
        <taxon>Setaria</taxon>
    </lineage>
</organism>
<name>K3ZF34_SETIT</name>
<keyword evidence="2" id="KW-1185">Reference proteome</keyword>
<dbReference type="InParanoid" id="K3ZF34"/>
<evidence type="ECO:0000313" key="2">
    <source>
        <dbReference type="Proteomes" id="UP000004995"/>
    </source>
</evidence>
<accession>K3ZF34</accession>